<evidence type="ECO:0000256" key="1">
    <source>
        <dbReference type="ARBA" id="ARBA00023125"/>
    </source>
</evidence>
<dbReference type="SMART" id="SM00530">
    <property type="entry name" value="HTH_XRE"/>
    <property type="match status" value="1"/>
</dbReference>
<evidence type="ECO:0000313" key="4">
    <source>
        <dbReference type="Proteomes" id="UP000602284"/>
    </source>
</evidence>
<dbReference type="PANTHER" id="PTHR46797:SF1">
    <property type="entry name" value="METHYLPHOSPHONATE SYNTHASE"/>
    <property type="match status" value="1"/>
</dbReference>
<reference evidence="3 4" key="1">
    <citation type="submission" date="2021-01" db="EMBL/GenBank/DDBJ databases">
        <title>Tumebacillus sp. strain ITR2 16S ribosomal RNA gene Genome sequencing and assembly.</title>
        <authorList>
            <person name="Kang M."/>
        </authorList>
    </citation>
    <scope>NUCLEOTIDE SEQUENCE [LARGE SCALE GENOMIC DNA]</scope>
    <source>
        <strain evidence="3 4">ITR2</strain>
    </source>
</reference>
<dbReference type="InterPro" id="IPR001387">
    <property type="entry name" value="Cro/C1-type_HTH"/>
</dbReference>
<keyword evidence="4" id="KW-1185">Reference proteome</keyword>
<feature type="domain" description="HTH cro/C1-type" evidence="2">
    <location>
        <begin position="7"/>
        <end position="61"/>
    </location>
</feature>
<protein>
    <submittedName>
        <fullName evidence="3">Helix-turn-helix transcriptional regulator</fullName>
    </submittedName>
</protein>
<sequence>MNLGPKIKTYREAKGWNQKELAEKADVSPSTISALENDRFTPSPELIQRIAHAMGLPLQELSERATELTLEAKFNLVRLHLHRHHDTQALDELTRIQEREALLDEQQDEWMLLQATALLSQPDRLPAIEKLYALVYKLERAPQLNHVFVARVQSTLGDGWALNGDFVTAVHHYKRGLEVLNRLTTPDSLLLAHLHFRLAVCSQVLRHDDEAMDSIRESVDLYNSCATPESMAEMFAQLADSYLQGGDPVQAAAAYQKAVASYNLAGHVRGAVRAQGFEAFHKEGRLPEEVLPFLQRELDALRHPLEQALLHTRIAKIHLDLQDLPNAKQALEKAEVLSADAPASGERAYTLLIKAMYLLEAGEYESACDCAFAASDIYVTLPYYHTNLKESLRIGKEAVLRLRKGDGGLS</sequence>
<comment type="caution">
    <text evidence="3">The sequence shown here is derived from an EMBL/GenBank/DDBJ whole genome shotgun (WGS) entry which is preliminary data.</text>
</comment>
<evidence type="ECO:0000259" key="2">
    <source>
        <dbReference type="PROSITE" id="PS50943"/>
    </source>
</evidence>
<dbReference type="SUPFAM" id="SSF47413">
    <property type="entry name" value="lambda repressor-like DNA-binding domains"/>
    <property type="match status" value="1"/>
</dbReference>
<dbReference type="SUPFAM" id="SSF48452">
    <property type="entry name" value="TPR-like"/>
    <property type="match status" value="1"/>
</dbReference>
<dbReference type="Gene3D" id="1.10.260.40">
    <property type="entry name" value="lambda repressor-like DNA-binding domains"/>
    <property type="match status" value="1"/>
</dbReference>
<dbReference type="RefSeq" id="WP_201638178.1">
    <property type="nucleotide sequence ID" value="NZ_JAEQNB010000009.1"/>
</dbReference>
<dbReference type="InterPro" id="IPR019734">
    <property type="entry name" value="TPR_rpt"/>
</dbReference>
<dbReference type="EMBL" id="JAEQNB010000009">
    <property type="protein sequence ID" value="MBL0389175.1"/>
    <property type="molecule type" value="Genomic_DNA"/>
</dbReference>
<evidence type="ECO:0000313" key="3">
    <source>
        <dbReference type="EMBL" id="MBL0389175.1"/>
    </source>
</evidence>
<dbReference type="Proteomes" id="UP000602284">
    <property type="component" value="Unassembled WGS sequence"/>
</dbReference>
<dbReference type="InterPro" id="IPR050807">
    <property type="entry name" value="TransReg_Diox_bact_type"/>
</dbReference>
<keyword evidence="1" id="KW-0238">DNA-binding</keyword>
<name>A0ABS1JG20_9BACL</name>
<dbReference type="SMART" id="SM00028">
    <property type="entry name" value="TPR"/>
    <property type="match status" value="5"/>
</dbReference>
<accession>A0ABS1JG20</accession>
<organism evidence="3 4">
    <name type="scientific">Tumebacillus amylolyticus</name>
    <dbReference type="NCBI Taxonomy" id="2801339"/>
    <lineage>
        <taxon>Bacteria</taxon>
        <taxon>Bacillati</taxon>
        <taxon>Bacillota</taxon>
        <taxon>Bacilli</taxon>
        <taxon>Bacillales</taxon>
        <taxon>Alicyclobacillaceae</taxon>
        <taxon>Tumebacillus</taxon>
    </lineage>
</organism>
<dbReference type="PROSITE" id="PS50943">
    <property type="entry name" value="HTH_CROC1"/>
    <property type="match status" value="1"/>
</dbReference>
<dbReference type="PANTHER" id="PTHR46797">
    <property type="entry name" value="HTH-TYPE TRANSCRIPTIONAL REGULATOR"/>
    <property type="match status" value="1"/>
</dbReference>
<proteinExistence type="predicted"/>
<dbReference type="InterPro" id="IPR011990">
    <property type="entry name" value="TPR-like_helical_dom_sf"/>
</dbReference>
<dbReference type="CDD" id="cd00093">
    <property type="entry name" value="HTH_XRE"/>
    <property type="match status" value="1"/>
</dbReference>
<dbReference type="InterPro" id="IPR010982">
    <property type="entry name" value="Lambda_DNA-bd_dom_sf"/>
</dbReference>
<dbReference type="Gene3D" id="1.25.40.10">
    <property type="entry name" value="Tetratricopeptide repeat domain"/>
    <property type="match status" value="2"/>
</dbReference>
<gene>
    <name evidence="3" type="ORF">JJB07_21515</name>
</gene>
<dbReference type="Pfam" id="PF01381">
    <property type="entry name" value="HTH_3"/>
    <property type="match status" value="1"/>
</dbReference>